<dbReference type="PANTHER" id="PTHR35869:SF1">
    <property type="entry name" value="OUTER-MEMBRANE LIPOPROTEIN CARRIER PROTEIN"/>
    <property type="match status" value="1"/>
</dbReference>
<sequence>MIIRKRKKQSNLNGIYTPLDFMPVFCFTVKQMKKNIFIPLLFCIGIFCFSQNITTAAAFFSAVSDKYAQFSDYVVDMNITSGASKQPCTAMFKRPDMLRLDFKSPAEQCIVFSGNTLSIYLPDYRTILRQEIDKSSAGGTALATPQGLSLMKRSYTIQYETSASPVQVEEVPSESVVILIMNRKSASETFKTLRVMISPESKLIRRIEAVPVSGGKVIFDFYNYRINVGIKSQNFVFDAPPTAKVLDDFLFIE</sequence>
<evidence type="ECO:0000256" key="1">
    <source>
        <dbReference type="ARBA" id="ARBA00022729"/>
    </source>
</evidence>
<dbReference type="HOGENOM" id="CLU_103354_0_0_12"/>
<dbReference type="PANTHER" id="PTHR35869">
    <property type="entry name" value="OUTER-MEMBRANE LIPOPROTEIN CARRIER PROTEIN"/>
    <property type="match status" value="1"/>
</dbReference>
<evidence type="ECO:0000256" key="2">
    <source>
        <dbReference type="SAM" id="Phobius"/>
    </source>
</evidence>
<keyword evidence="2" id="KW-0472">Membrane</keyword>
<dbReference type="KEGG" id="tped:TPE_0977"/>
<dbReference type="STRING" id="1291379.TPE_0977"/>
<accession>S5ZZ41</accession>
<gene>
    <name evidence="3" type="ORF">TPE_0977</name>
</gene>
<keyword evidence="3" id="KW-0449">Lipoprotein</keyword>
<dbReference type="PATRIC" id="fig|1291379.3.peg.974"/>
<dbReference type="Pfam" id="PF03548">
    <property type="entry name" value="LolA"/>
    <property type="match status" value="1"/>
</dbReference>
<dbReference type="Gene3D" id="2.50.20.10">
    <property type="entry name" value="Lipoprotein localisation LolA/LolB/LppX"/>
    <property type="match status" value="1"/>
</dbReference>
<keyword evidence="1" id="KW-0732">Signal</keyword>
<dbReference type="Proteomes" id="UP000015620">
    <property type="component" value="Chromosome"/>
</dbReference>
<keyword evidence="2" id="KW-0812">Transmembrane</keyword>
<dbReference type="InterPro" id="IPR029046">
    <property type="entry name" value="LolA/LolB/LppX"/>
</dbReference>
<dbReference type="CDD" id="cd16325">
    <property type="entry name" value="LolA"/>
    <property type="match status" value="1"/>
</dbReference>
<organism evidence="3 4">
    <name type="scientific">Treponema pedis str. T A4</name>
    <dbReference type="NCBI Taxonomy" id="1291379"/>
    <lineage>
        <taxon>Bacteria</taxon>
        <taxon>Pseudomonadati</taxon>
        <taxon>Spirochaetota</taxon>
        <taxon>Spirochaetia</taxon>
        <taxon>Spirochaetales</taxon>
        <taxon>Treponemataceae</taxon>
        <taxon>Treponema</taxon>
    </lineage>
</organism>
<evidence type="ECO:0000313" key="3">
    <source>
        <dbReference type="EMBL" id="AGT43473.1"/>
    </source>
</evidence>
<protein>
    <submittedName>
        <fullName evidence="3">Outer membrane lipoprotein carrier protein LolA</fullName>
    </submittedName>
</protein>
<proteinExistence type="predicted"/>
<reference evidence="3 4" key="1">
    <citation type="journal article" date="2013" name="PLoS ONE">
        <title>Genome-Wide Relatedness of Treponema pedis, from Gingiva and Necrotic Skin Lesions of Pigs, with the Human Oral Pathogen Treponema denticola.</title>
        <authorList>
            <person name="Svartstrom O."/>
            <person name="Mushtaq M."/>
            <person name="Pringle M."/>
            <person name="Segerman B."/>
        </authorList>
    </citation>
    <scope>NUCLEOTIDE SEQUENCE [LARGE SCALE GENOMIC DNA]</scope>
    <source>
        <strain evidence="3">T A4</strain>
    </source>
</reference>
<evidence type="ECO:0000313" key="4">
    <source>
        <dbReference type="Proteomes" id="UP000015620"/>
    </source>
</evidence>
<dbReference type="InterPro" id="IPR004564">
    <property type="entry name" value="OM_lipoprot_carrier_LolA-like"/>
</dbReference>
<dbReference type="AlphaFoldDB" id="S5ZZ41"/>
<dbReference type="EMBL" id="CP004120">
    <property type="protein sequence ID" value="AGT43473.1"/>
    <property type="molecule type" value="Genomic_DNA"/>
</dbReference>
<feature type="transmembrane region" description="Helical" evidence="2">
    <location>
        <begin position="37"/>
        <end position="60"/>
    </location>
</feature>
<dbReference type="SUPFAM" id="SSF89392">
    <property type="entry name" value="Prokaryotic lipoproteins and lipoprotein localization factors"/>
    <property type="match status" value="1"/>
</dbReference>
<name>S5ZZ41_9SPIR</name>
<keyword evidence="2" id="KW-1133">Transmembrane helix</keyword>
<keyword evidence="4" id="KW-1185">Reference proteome</keyword>